<comment type="caution">
    <text evidence="2">The sequence shown here is derived from an EMBL/GenBank/DDBJ whole genome shotgun (WGS) entry which is preliminary data.</text>
</comment>
<feature type="region of interest" description="Disordered" evidence="1">
    <location>
        <begin position="25"/>
        <end position="103"/>
    </location>
</feature>
<gene>
    <name evidence="2" type="ORF">Fot_42007</name>
</gene>
<evidence type="ECO:0000256" key="1">
    <source>
        <dbReference type="SAM" id="MobiDB-lite"/>
    </source>
</evidence>
<dbReference type="Proteomes" id="UP001604277">
    <property type="component" value="Unassembled WGS sequence"/>
</dbReference>
<evidence type="ECO:0000313" key="2">
    <source>
        <dbReference type="EMBL" id="KAL2488715.1"/>
    </source>
</evidence>
<dbReference type="AlphaFoldDB" id="A0ABD1RJY9"/>
<reference evidence="3" key="1">
    <citation type="submission" date="2024-07" db="EMBL/GenBank/DDBJ databases">
        <title>Two chromosome-level genome assemblies of Korean endemic species Abeliophyllum distichum and Forsythia ovata (Oleaceae).</title>
        <authorList>
            <person name="Jang H."/>
        </authorList>
    </citation>
    <scope>NUCLEOTIDE SEQUENCE [LARGE SCALE GENOMIC DNA]</scope>
</reference>
<name>A0ABD1RJY9_9LAMI</name>
<dbReference type="EMBL" id="JBFOLJ010000012">
    <property type="protein sequence ID" value="KAL2488715.1"/>
    <property type="molecule type" value="Genomic_DNA"/>
</dbReference>
<evidence type="ECO:0000313" key="3">
    <source>
        <dbReference type="Proteomes" id="UP001604277"/>
    </source>
</evidence>
<proteinExistence type="predicted"/>
<sequence>MVCREDLQSTAFNEKTTKIEASKLLNQELKSPTQPRPDLELSRPALIKSSDGRAMKSSNDQPPPGRNAHINGRKALSILIINEPGRSIDESSRAQETGSHLRV</sequence>
<organism evidence="2 3">
    <name type="scientific">Forsythia ovata</name>
    <dbReference type="NCBI Taxonomy" id="205694"/>
    <lineage>
        <taxon>Eukaryota</taxon>
        <taxon>Viridiplantae</taxon>
        <taxon>Streptophyta</taxon>
        <taxon>Embryophyta</taxon>
        <taxon>Tracheophyta</taxon>
        <taxon>Spermatophyta</taxon>
        <taxon>Magnoliopsida</taxon>
        <taxon>eudicotyledons</taxon>
        <taxon>Gunneridae</taxon>
        <taxon>Pentapetalae</taxon>
        <taxon>asterids</taxon>
        <taxon>lamiids</taxon>
        <taxon>Lamiales</taxon>
        <taxon>Oleaceae</taxon>
        <taxon>Forsythieae</taxon>
        <taxon>Forsythia</taxon>
    </lineage>
</organism>
<accession>A0ABD1RJY9</accession>
<protein>
    <submittedName>
        <fullName evidence="2">Uncharacterized protein</fullName>
    </submittedName>
</protein>
<keyword evidence="3" id="KW-1185">Reference proteome</keyword>
<feature type="compositionally biased region" description="Polar residues" evidence="1">
    <location>
        <begin position="94"/>
        <end position="103"/>
    </location>
</feature>